<feature type="chain" id="PRO_5033181631" description="Phosphatidylserine decarboxylase beta chain" evidence="17">
    <location>
        <begin position="1"/>
        <end position="709"/>
    </location>
</feature>
<dbReference type="GO" id="GO:0004609">
    <property type="term" value="F:phosphatidylserine decarboxylase activity"/>
    <property type="evidence" value="ECO:0007669"/>
    <property type="project" value="UniProtKB-UniRule"/>
</dbReference>
<dbReference type="InterPro" id="IPR003817">
    <property type="entry name" value="PS_Dcarbxylase"/>
</dbReference>
<evidence type="ECO:0000256" key="8">
    <source>
        <dbReference type="ARBA" id="ARBA00022793"/>
    </source>
</evidence>
<dbReference type="NCBIfam" id="TIGR00163">
    <property type="entry name" value="PS_decarb"/>
    <property type="match status" value="1"/>
</dbReference>
<evidence type="ECO:0000256" key="6">
    <source>
        <dbReference type="ARBA" id="ARBA00022516"/>
    </source>
</evidence>
<sequence>MKTDIVLSSSSYPIFLILLLGGLFLTVRTGWIQLRYPFLSLKILAGALDWKGSRGKITPGQAYFAGSLGSLIPGTFAGTAFALLFSGPAIFPLLWLIHFFQAATEYILSTATLRTRNRGRKGFMESSLLLAATKLTRVRWAGLLHAIFFIGAALLAGSILNVYLLHTVTRGVRSVLPSPGAMGLAVAFLFAVILIIAGGIRRIGLFGKFTAYAGILLIVAALFSISFSPLTHTARFIEALLADPLLPYRPEQLPMTMLSVAVYFALAEFAGGRLAVISGLVRTDHPAKQGLVAQLFPAAQILLSFVVGALLFERFSVQSIVKPDGARAVVDGAAGALDQVFSTVLLIHSDDILAPFTYLLVAVFALFVILSTVTWLYTGSMTFRHLTGSRIPNVFPALGVLLALYTGYATESGSFQASVFFTSYVGFALFSAVFGILLAFLFAKHSRQELVRYQNSREGKQDVSRDLYLMLLSLLPANLISRFFGALSLLRLPRPIQTMALKAFARAYDINLEEAEKPIEEYPSLNAFFTRALKPGVRPIDKGKKTIVSPVDAKLSRMGVIQEGLLIQAKGIYYTLKDLLGDPQFVSYFEDGHYCVLYLSPQDYHRMHTPFECDVVGYTYSPGRLFPVNKIAVEGLTGLFPKNERLTSILRTKHGHIAMIKVGATNVGRIRVTYDSIKTNTWFRKRRAHLYENPPKMQRAEEIGRFEMGSTVILLFEKGTMEFDADRSEGDKVRLGQPIGHFR</sequence>
<evidence type="ECO:0000256" key="12">
    <source>
        <dbReference type="ARBA" id="ARBA00023145"/>
    </source>
</evidence>
<comment type="similarity">
    <text evidence="3">Belongs to the alanine or glycine:cation symporter (AGCS) (TC 2.A.25) family.</text>
</comment>
<comment type="subcellular location">
    <subcellularLocation>
        <location evidence="1">Cell membrane</location>
        <topology evidence="1">Multi-pass membrane protein</topology>
    </subcellularLocation>
    <subcellularLocation>
        <location evidence="17">Cell membrane</location>
        <topology evidence="17">Peripheral membrane protein</topology>
    </subcellularLocation>
</comment>
<keyword evidence="16 17" id="KW-0670">Pyruvate</keyword>
<dbReference type="PANTHER" id="PTHR10067:SF6">
    <property type="entry name" value="PHOSPHATIDYLSERINE DECARBOXYLASE PROENZYME, MITOCHONDRIAL"/>
    <property type="match status" value="1"/>
</dbReference>
<proteinExistence type="inferred from homology"/>
<evidence type="ECO:0000256" key="3">
    <source>
        <dbReference type="ARBA" id="ARBA00009261"/>
    </source>
</evidence>
<dbReference type="GO" id="GO:0005283">
    <property type="term" value="F:amino acid:sodium symporter activity"/>
    <property type="evidence" value="ECO:0007669"/>
    <property type="project" value="InterPro"/>
</dbReference>
<reference evidence="19 20" key="1">
    <citation type="submission" date="2019-10" db="EMBL/GenBank/DDBJ databases">
        <title>Extracellular Electron Transfer in a Candidatus Methanoperedens spp. Enrichment Culture.</title>
        <authorList>
            <person name="Berger S."/>
            <person name="Rangel Shaw D."/>
            <person name="Berben T."/>
            <person name="In 'T Zandt M."/>
            <person name="Frank J."/>
            <person name="Reimann J."/>
            <person name="Jetten M.S.M."/>
            <person name="Welte C.U."/>
        </authorList>
    </citation>
    <scope>NUCLEOTIDE SEQUENCE [LARGE SCALE GENOMIC DNA]</scope>
    <source>
        <strain evidence="19">SB12</strain>
    </source>
</reference>
<comment type="cofactor">
    <cofactor evidence="17">
        <name>pyruvate</name>
        <dbReference type="ChEBI" id="CHEBI:15361"/>
    </cofactor>
    <text evidence="17">Binds 1 pyruvoyl group covalently per subunit.</text>
</comment>
<organism evidence="19 20">
    <name type="scientific">Leptonema illini</name>
    <dbReference type="NCBI Taxonomy" id="183"/>
    <lineage>
        <taxon>Bacteria</taxon>
        <taxon>Pseudomonadati</taxon>
        <taxon>Spirochaetota</taxon>
        <taxon>Spirochaetia</taxon>
        <taxon>Leptospirales</taxon>
        <taxon>Leptospiraceae</taxon>
        <taxon>Leptonema</taxon>
    </lineage>
</organism>
<keyword evidence="4" id="KW-0813">Transport</keyword>
<evidence type="ECO:0000256" key="15">
    <source>
        <dbReference type="ARBA" id="ARBA00023264"/>
    </source>
</evidence>
<feature type="transmembrane region" description="Helical" evidence="18">
    <location>
        <begin position="420"/>
        <end position="443"/>
    </location>
</feature>
<dbReference type="EC" id="4.1.1.65" evidence="17"/>
<feature type="modified residue" description="Pyruvic acid (Ser); by autocatalysis" evidence="17">
    <location>
        <position position="710"/>
    </location>
</feature>
<keyword evidence="6 17" id="KW-0444">Lipid biosynthesis</keyword>
<dbReference type="InterPro" id="IPR033177">
    <property type="entry name" value="PSD-B"/>
</dbReference>
<dbReference type="EMBL" id="WBUI01000002">
    <property type="protein sequence ID" value="KAB2934921.1"/>
    <property type="molecule type" value="Genomic_DNA"/>
</dbReference>
<evidence type="ECO:0000256" key="13">
    <source>
        <dbReference type="ARBA" id="ARBA00023209"/>
    </source>
</evidence>
<keyword evidence="12 17" id="KW-0865">Zymogen</keyword>
<feature type="active site" description="Charge relay system; for autoendoproteolytic cleavage activity" evidence="17">
    <location>
        <position position="552"/>
    </location>
</feature>
<dbReference type="Pfam" id="PF02666">
    <property type="entry name" value="PS_Dcarbxylase"/>
    <property type="match status" value="1"/>
</dbReference>
<dbReference type="AlphaFoldDB" id="A0A833H4M1"/>
<evidence type="ECO:0000256" key="11">
    <source>
        <dbReference type="ARBA" id="ARBA00023136"/>
    </source>
</evidence>
<keyword evidence="5 17" id="KW-1003">Cell membrane</keyword>
<evidence type="ECO:0000256" key="4">
    <source>
        <dbReference type="ARBA" id="ARBA00022448"/>
    </source>
</evidence>
<keyword evidence="10 17" id="KW-0443">Lipid metabolism</keyword>
<dbReference type="Proteomes" id="UP000460298">
    <property type="component" value="Unassembled WGS sequence"/>
</dbReference>
<evidence type="ECO:0000256" key="7">
    <source>
        <dbReference type="ARBA" id="ARBA00022692"/>
    </source>
</evidence>
<dbReference type="InterPro" id="IPR033178">
    <property type="entry name" value="PSD_type1_pro"/>
</dbReference>
<evidence type="ECO:0000256" key="18">
    <source>
        <dbReference type="SAM" id="Phobius"/>
    </source>
</evidence>
<feature type="chain" id="PRO_5033181632" description="Phosphatidylserine decarboxylase alpha chain" evidence="17">
    <location>
        <begin position="710"/>
        <end position="743"/>
    </location>
</feature>
<evidence type="ECO:0000256" key="1">
    <source>
        <dbReference type="ARBA" id="ARBA00004651"/>
    </source>
</evidence>
<feature type="active site" description="Charge relay system; for autoendoproteolytic cleavage activity" evidence="17">
    <location>
        <position position="608"/>
    </location>
</feature>
<accession>A0A833H4M1</accession>
<evidence type="ECO:0000313" key="20">
    <source>
        <dbReference type="Proteomes" id="UP000460298"/>
    </source>
</evidence>
<feature type="transmembrane region" description="Helical" evidence="18">
    <location>
        <begin position="467"/>
        <end position="490"/>
    </location>
</feature>
<dbReference type="GO" id="GO:0006646">
    <property type="term" value="P:phosphatidylethanolamine biosynthetic process"/>
    <property type="evidence" value="ECO:0007669"/>
    <property type="project" value="UniProtKB-UniRule"/>
</dbReference>
<keyword evidence="13 17" id="KW-0594">Phospholipid biosynthesis</keyword>
<evidence type="ECO:0000256" key="2">
    <source>
        <dbReference type="ARBA" id="ARBA00005189"/>
    </source>
</evidence>
<evidence type="ECO:0000256" key="9">
    <source>
        <dbReference type="ARBA" id="ARBA00022989"/>
    </source>
</evidence>
<dbReference type="GO" id="GO:0005886">
    <property type="term" value="C:plasma membrane"/>
    <property type="evidence" value="ECO:0007669"/>
    <property type="project" value="UniProtKB-SubCell"/>
</dbReference>
<feature type="active site" description="Charge relay system; for autoendoproteolytic cleavage activity" evidence="17">
    <location>
        <position position="710"/>
    </location>
</feature>
<dbReference type="InterPro" id="IPR001463">
    <property type="entry name" value="Na/Ala_symport"/>
</dbReference>
<evidence type="ECO:0000256" key="17">
    <source>
        <dbReference type="HAMAP-Rule" id="MF_00662"/>
    </source>
</evidence>
<comment type="pathway">
    <text evidence="17">Phospholipid metabolism; phosphatidylethanolamine biosynthesis; phosphatidylethanolamine from CDP-diacylglycerol: step 2/2.</text>
</comment>
<keyword evidence="15 17" id="KW-1208">Phospholipid metabolism</keyword>
<feature type="site" description="Cleavage (non-hydrolytic); by autocatalysis" evidence="17">
    <location>
        <begin position="709"/>
        <end position="710"/>
    </location>
</feature>
<gene>
    <name evidence="17 19" type="primary">psd</name>
    <name evidence="19" type="ORF">F9K24_03835</name>
</gene>
<name>A0A833H4M1_9LEPT</name>
<evidence type="ECO:0000256" key="16">
    <source>
        <dbReference type="ARBA" id="ARBA00023317"/>
    </source>
</evidence>
<comment type="function">
    <text evidence="17">Catalyzes the formation of phosphatidylethanolamine (PtdEtn) from phosphatidylserine (PtdSer).</text>
</comment>
<evidence type="ECO:0000256" key="14">
    <source>
        <dbReference type="ARBA" id="ARBA00023239"/>
    </source>
</evidence>
<comment type="PTM">
    <text evidence="17">Is synthesized initially as an inactive proenzyme. Formation of the active enzyme involves a self-maturation process in which the active site pyruvoyl group is generated from an internal serine residue via an autocatalytic post-translational modification. Two non-identical subunits are generated from the proenzyme in this reaction, and the pyruvate is formed at the N-terminus of the alpha chain, which is derived from the carboxyl end of the proenzyme. The autoendoproteolytic cleavage occurs by a canonical serine protease mechanism, in which the side chain hydroxyl group of the serine supplies its oxygen atom to form the C-terminus of the beta chain, while the remainder of the serine residue undergoes an oxidative deamination to produce ammonia and the pyruvoyl prosthetic group on the alpha chain. During this reaction, the Ser that is part of the protease active site of the proenzyme becomes the pyruvoyl prosthetic group, which constitutes an essential element of the active site of the mature decarboxylase.</text>
</comment>
<keyword evidence="8 17" id="KW-0210">Decarboxylase</keyword>
<feature type="transmembrane region" description="Helical" evidence="18">
    <location>
        <begin position="356"/>
        <end position="378"/>
    </location>
</feature>
<feature type="transmembrane region" description="Helical" evidence="18">
    <location>
        <begin position="390"/>
        <end position="408"/>
    </location>
</feature>
<keyword evidence="9 18" id="KW-1133">Transmembrane helix</keyword>
<comment type="caution">
    <text evidence="19">The sequence shown here is derived from an EMBL/GenBank/DDBJ whole genome shotgun (WGS) entry which is preliminary data.</text>
</comment>
<feature type="transmembrane region" description="Helical" evidence="18">
    <location>
        <begin position="176"/>
        <end position="197"/>
    </location>
</feature>
<feature type="transmembrane region" description="Helical" evidence="18">
    <location>
        <begin position="252"/>
        <end position="270"/>
    </location>
</feature>
<evidence type="ECO:0000256" key="5">
    <source>
        <dbReference type="ARBA" id="ARBA00022475"/>
    </source>
</evidence>
<comment type="subunit">
    <text evidence="17">Heterodimer of a large membrane-associated beta subunit and a small pyruvoyl-containing alpha subunit.</text>
</comment>
<keyword evidence="11 17" id="KW-0472">Membrane</keyword>
<dbReference type="PANTHER" id="PTHR10067">
    <property type="entry name" value="PHOSPHATIDYLSERINE DECARBOXYLASE"/>
    <property type="match status" value="1"/>
</dbReference>
<comment type="similarity">
    <text evidence="17">Belongs to the phosphatidylserine decarboxylase family. PSD-B subfamily. Prokaryotic type I sub-subfamily.</text>
</comment>
<dbReference type="Pfam" id="PF01235">
    <property type="entry name" value="Na_Ala_symp"/>
    <property type="match status" value="1"/>
</dbReference>
<comment type="pathway">
    <text evidence="2">Lipid metabolism.</text>
</comment>
<keyword evidence="14 17" id="KW-0456">Lyase</keyword>
<evidence type="ECO:0000256" key="10">
    <source>
        <dbReference type="ARBA" id="ARBA00023098"/>
    </source>
</evidence>
<feature type="transmembrane region" description="Helical" evidence="18">
    <location>
        <begin position="12"/>
        <end position="31"/>
    </location>
</feature>
<feature type="transmembrane region" description="Helical" evidence="18">
    <location>
        <begin position="143"/>
        <end position="164"/>
    </location>
</feature>
<feature type="transmembrane region" description="Helical" evidence="18">
    <location>
        <begin position="89"/>
        <end position="108"/>
    </location>
</feature>
<feature type="active site" description="Schiff-base intermediate with substrate; via pyruvic acid; for decarboxylase activity" evidence="17">
    <location>
        <position position="710"/>
    </location>
</feature>
<evidence type="ECO:0000313" key="19">
    <source>
        <dbReference type="EMBL" id="KAB2934921.1"/>
    </source>
</evidence>
<feature type="transmembrane region" description="Helical" evidence="18">
    <location>
        <begin position="291"/>
        <end position="312"/>
    </location>
</feature>
<keyword evidence="7 18" id="KW-0812">Transmembrane</keyword>
<feature type="transmembrane region" description="Helical" evidence="18">
    <location>
        <begin position="62"/>
        <end position="83"/>
    </location>
</feature>
<protein>
    <recommendedName>
        <fullName evidence="17">Phosphatidylserine decarboxylase proenzyme</fullName>
        <ecNumber evidence="17">4.1.1.65</ecNumber>
    </recommendedName>
    <component>
        <recommendedName>
            <fullName evidence="17">Phosphatidylserine decarboxylase alpha chain</fullName>
        </recommendedName>
    </component>
    <component>
        <recommendedName>
            <fullName evidence="17">Phosphatidylserine decarboxylase beta chain</fullName>
        </recommendedName>
    </component>
</protein>
<comment type="catalytic activity">
    <reaction evidence="17">
        <text>a 1,2-diacyl-sn-glycero-3-phospho-L-serine + H(+) = a 1,2-diacyl-sn-glycero-3-phosphoethanolamine + CO2</text>
        <dbReference type="Rhea" id="RHEA:20828"/>
        <dbReference type="ChEBI" id="CHEBI:15378"/>
        <dbReference type="ChEBI" id="CHEBI:16526"/>
        <dbReference type="ChEBI" id="CHEBI:57262"/>
        <dbReference type="ChEBI" id="CHEBI:64612"/>
        <dbReference type="EC" id="4.1.1.65"/>
    </reaction>
</comment>
<dbReference type="HAMAP" id="MF_00662">
    <property type="entry name" value="PS_decarb_PSD_B_type1"/>
    <property type="match status" value="1"/>
</dbReference>
<dbReference type="UniPathway" id="UPA00558">
    <property type="reaction ID" value="UER00616"/>
</dbReference>
<feature type="transmembrane region" description="Helical" evidence="18">
    <location>
        <begin position="209"/>
        <end position="232"/>
    </location>
</feature>